<feature type="non-terminal residue" evidence="2">
    <location>
        <position position="1"/>
    </location>
</feature>
<dbReference type="SUPFAM" id="SSF53098">
    <property type="entry name" value="Ribonuclease H-like"/>
    <property type="match status" value="1"/>
</dbReference>
<reference evidence="2 3" key="1">
    <citation type="submission" date="2019-11" db="EMBL/GenBank/DDBJ databases">
        <title>Characterisation of Fundicoccus ignavus gen. nov. sp. nov., a novel genus of the family Aerococcaceae from bulk tank milk.</title>
        <authorList>
            <person name="Siebert A."/>
            <person name="Huptas C."/>
            <person name="Wenning M."/>
            <person name="Scherer S."/>
            <person name="Doll E.V."/>
        </authorList>
    </citation>
    <scope>NUCLEOTIDE SEQUENCE [LARGE SCALE GENOMIC DNA]</scope>
    <source>
        <strain evidence="2 3">DSM 109652</strain>
    </source>
</reference>
<dbReference type="RefSeq" id="WP_153833622.1">
    <property type="nucleotide sequence ID" value="NZ_WJQT01000051.1"/>
</dbReference>
<sequence>NIRLTDRVKHFIPFTQKRSNAYHSNESLFESALFQYFGGYFQDISQNVLRHDPALKILLEKDTLPSQPTFSRFWNSLDDRVLQGMTHLIDFFNETARTKRQQTEWIIDLDSTHLDTFGDQEMTDYNAHYQTTGYHPLVAFDGISGDFLKPTHRPGNDYTSTDAVAFLLPLFEQFKTSPTLTQCLLRGDSGFATPKIYNQCDVDNVDFIIRLKANARLKRFAEQALPNLESEDYTHSRTVYFDFDYQAGTWDRPQRVCVQAIRPADELFYRYTFITTSLIKVPVQSVIKAYQRRGTMENYIKEAKYGFMMGKTDHSTFQANQARLVMSQLAYTLIQCFKTGCLPKASVKCQMTTLRHQVFKVGVRIVRHARQVFYHLSTSHVYYKEFFAIYERVQHFRL</sequence>
<evidence type="ECO:0000313" key="2">
    <source>
        <dbReference type="EMBL" id="MRJ48584.1"/>
    </source>
</evidence>
<organism evidence="2 3">
    <name type="scientific">Fundicoccus ignavus</name>
    <dbReference type="NCBI Taxonomy" id="2664442"/>
    <lineage>
        <taxon>Bacteria</taxon>
        <taxon>Bacillati</taxon>
        <taxon>Bacillota</taxon>
        <taxon>Bacilli</taxon>
        <taxon>Lactobacillales</taxon>
        <taxon>Aerococcaceae</taxon>
        <taxon>Fundicoccus</taxon>
    </lineage>
</organism>
<name>A0A844C3B5_9LACT</name>
<dbReference type="NCBIfam" id="NF033539">
    <property type="entry name" value="transpos_IS1380"/>
    <property type="match status" value="1"/>
</dbReference>
<proteinExistence type="predicted"/>
<comment type="caution">
    <text evidence="2">The sequence shown here is derived from an EMBL/GenBank/DDBJ whole genome shotgun (WGS) entry which is preliminary data.</text>
</comment>
<dbReference type="Proteomes" id="UP000440066">
    <property type="component" value="Unassembled WGS sequence"/>
</dbReference>
<dbReference type="EMBL" id="WJQT01000051">
    <property type="protein sequence ID" value="MRJ48584.1"/>
    <property type="molecule type" value="Genomic_DNA"/>
</dbReference>
<dbReference type="InterPro" id="IPR025668">
    <property type="entry name" value="Tnp_DDE_dom"/>
</dbReference>
<dbReference type="Pfam" id="PF13701">
    <property type="entry name" value="DDE_Tnp_1_4"/>
    <property type="match status" value="1"/>
</dbReference>
<feature type="domain" description="Transposase DDE" evidence="1">
    <location>
        <begin position="2"/>
        <end position="396"/>
    </location>
</feature>
<evidence type="ECO:0000313" key="3">
    <source>
        <dbReference type="Proteomes" id="UP000440066"/>
    </source>
</evidence>
<accession>A0A844C3B5</accession>
<gene>
    <name evidence="2" type="ORF">GF867_13660</name>
</gene>
<evidence type="ECO:0000259" key="1">
    <source>
        <dbReference type="Pfam" id="PF13701"/>
    </source>
</evidence>
<dbReference type="AlphaFoldDB" id="A0A844C3B5"/>
<protein>
    <submittedName>
        <fullName evidence="2">IS1380 family transposase</fullName>
    </submittedName>
</protein>
<dbReference type="InterPro" id="IPR012337">
    <property type="entry name" value="RNaseH-like_sf"/>
</dbReference>
<dbReference type="InterPro" id="IPR047960">
    <property type="entry name" value="Transpos_IS1380"/>
</dbReference>